<accession>A0AAP9U7U4</accession>
<dbReference type="EMBL" id="CP055905">
    <property type="protein sequence ID" value="QMR42853.1"/>
    <property type="molecule type" value="Genomic_DNA"/>
</dbReference>
<evidence type="ECO:0000313" key="2">
    <source>
        <dbReference type="Proteomes" id="UP000514462"/>
    </source>
</evidence>
<keyword evidence="1" id="KW-0614">Plasmid</keyword>
<protein>
    <submittedName>
        <fullName evidence="1">Uncharacterized protein</fullName>
    </submittedName>
</protein>
<proteinExistence type="predicted"/>
<geneLocation type="plasmid" evidence="2">
    <name>prhbstw-00938_2</name>
</geneLocation>
<reference evidence="2" key="1">
    <citation type="submission" date="2020-06" db="EMBL/GenBank/DDBJ databases">
        <title>REHAB project genomes.</title>
        <authorList>
            <person name="Shaw L.P."/>
        </authorList>
    </citation>
    <scope>NUCLEOTIDE SEQUENCE [LARGE SCALE GENOMIC DNA]</scope>
    <source>
        <strain evidence="2">RHBSTW-00938</strain>
        <plasmid evidence="2">prhbstw-00938_2</plasmid>
    </source>
</reference>
<sequence>MNIFKLRTTDTEFFTLSKSEFEQKTALKEPWYNHLADHERHFAVCPACNNSTQILHLYNETQTLHAKHDLGVAVGRQDRQTLQYCPYYSGKSAMTENSRRANEDAVSFEIKRILIDNFDRVIYFIKKTIGIRLSHRGQMARLENYQNSRGWLYTGANLINIPWIFLYQGRAGTLAGQGITNETIRDVLVAWDDDITFDSYNQIVFPAGKYLDINISFLDHRQNIVDETLDESIAMRITGNDGEVIHTERITFNHDYFTRLINSGNHQFRNPEQVALAASILK</sequence>
<organism evidence="1 2">
    <name type="scientific">Klebsiella aerogenes</name>
    <name type="common">Enterobacter aerogenes</name>
    <dbReference type="NCBI Taxonomy" id="548"/>
    <lineage>
        <taxon>Bacteria</taxon>
        <taxon>Pseudomonadati</taxon>
        <taxon>Pseudomonadota</taxon>
        <taxon>Gammaproteobacteria</taxon>
        <taxon>Enterobacterales</taxon>
        <taxon>Enterobacteriaceae</taxon>
        <taxon>Klebsiella/Raoultella group</taxon>
        <taxon>Klebsiella</taxon>
    </lineage>
</organism>
<name>A0AAP9U7U4_KLEAE</name>
<dbReference type="AlphaFoldDB" id="A0AAP9U7U4"/>
<dbReference type="RefSeq" id="WP_182015627.1">
    <property type="nucleotide sequence ID" value="NZ_CP055905.1"/>
</dbReference>
<gene>
    <name evidence="1" type="ORF">HV331_25355</name>
</gene>
<dbReference type="Proteomes" id="UP000514462">
    <property type="component" value="Plasmid pRHBSTW-00938_2"/>
</dbReference>
<evidence type="ECO:0000313" key="1">
    <source>
        <dbReference type="EMBL" id="QMR42853.1"/>
    </source>
</evidence>